<protein>
    <recommendedName>
        <fullName evidence="3">Peptidase family U32</fullName>
    </recommendedName>
</protein>
<dbReference type="EMBL" id="JADKYB010000012">
    <property type="protein sequence ID" value="MBM9507313.1"/>
    <property type="molecule type" value="Genomic_DNA"/>
</dbReference>
<reference evidence="1 2" key="1">
    <citation type="submission" date="2021-01" db="EMBL/GenBank/DDBJ databases">
        <title>Streptomyces acididurans sp. nov., isolated from a peat swamp forest soil.</title>
        <authorList>
            <person name="Chantavorakit T."/>
            <person name="Duangmal K."/>
        </authorList>
    </citation>
    <scope>NUCLEOTIDE SEQUENCE [LARGE SCALE GENOMIC DNA]</scope>
    <source>
        <strain evidence="1 2">KK5PA1</strain>
    </source>
</reference>
<evidence type="ECO:0008006" key="3">
    <source>
        <dbReference type="Google" id="ProtNLM"/>
    </source>
</evidence>
<gene>
    <name evidence="1" type="ORF">ITX44_22800</name>
</gene>
<accession>A0ABS2TVE1</accession>
<sequence length="314" mass="34334">MTDLISRGASRGRDWLRSNNLAYSDEIPLEASTSQFEGGGHYGVEVPVINSFKVLEATLTLLQREGLPVTRFNETLGAFLLSDAEVKDMLDLCRENGVGMVFALGPRPEYDRKAAFYRGGFGGSQGRRVNNNDALAVSADEAIRLTELGCRGLIAYDLGVMRMLKTMRDTGAIPAETQFKASSHCIVSNPFTSKIYEENGADSVTTIHDLGLPVFQEMRKASPNLVLDIPTDVYGQKGGFIRFTEVPELVQIGSPMMLKMGASAQGHPSDPVNQTTIEKRVQRVALGLEYLQKSGIKADYIGETSPQRILPVKV</sequence>
<dbReference type="Proteomes" id="UP000749040">
    <property type="component" value="Unassembled WGS sequence"/>
</dbReference>
<keyword evidence="2" id="KW-1185">Reference proteome</keyword>
<dbReference type="RefSeq" id="WP_205359172.1">
    <property type="nucleotide sequence ID" value="NZ_JADKYB010000012.1"/>
</dbReference>
<evidence type="ECO:0000313" key="2">
    <source>
        <dbReference type="Proteomes" id="UP000749040"/>
    </source>
</evidence>
<evidence type="ECO:0000313" key="1">
    <source>
        <dbReference type="EMBL" id="MBM9507313.1"/>
    </source>
</evidence>
<comment type="caution">
    <text evidence="1">The sequence shown here is derived from an EMBL/GenBank/DDBJ whole genome shotgun (WGS) entry which is preliminary data.</text>
</comment>
<organism evidence="1 2">
    <name type="scientific">Actinacidiphila acididurans</name>
    <dbReference type="NCBI Taxonomy" id="2784346"/>
    <lineage>
        <taxon>Bacteria</taxon>
        <taxon>Bacillati</taxon>
        <taxon>Actinomycetota</taxon>
        <taxon>Actinomycetes</taxon>
        <taxon>Kitasatosporales</taxon>
        <taxon>Streptomycetaceae</taxon>
        <taxon>Actinacidiphila</taxon>
    </lineage>
</organism>
<name>A0ABS2TVE1_9ACTN</name>
<proteinExistence type="predicted"/>